<dbReference type="GeneID" id="28969874"/>
<keyword evidence="3" id="KW-1185">Reference proteome</keyword>
<accession>A0A1A6A1G9</accession>
<dbReference type="Proteomes" id="UP000078595">
    <property type="component" value="Chromosome 7"/>
</dbReference>
<sequence>MSEDNQTALLVNRASLDSTGHQVGESRYVGLLNPENVVNFHSQGSGNRRNLTIISRPSQGFDTVIFHSQLSLVAGITEVTDTGLSQATSSVIVGDGIRLDFRRVPILNTATQQSRSSLESRMIALINADRPDLGTVFLKPRDTYCLPSQSARRKAFIERIGHSNYCFSRTTRTVEDTDLVDDTARIVDASELINLAFDEQHTLLIPTQMTTNDESPVSVISGTITIKNIFQTGQSHSMLIPALPTNGLHKEVFNTEDGGLLLLEAGRKSSTRCCDIKFTLYAEEGIYMRESFTCEADGKLVESENSSVRLNLVQN</sequence>
<evidence type="ECO:0000313" key="3">
    <source>
        <dbReference type="Proteomes" id="UP000078595"/>
    </source>
</evidence>
<protein>
    <submittedName>
        <fullName evidence="1">Uncharacterized protein</fullName>
    </submittedName>
</protein>
<dbReference type="EMBL" id="KI894033">
    <property type="protein sequence ID" value="OBR83890.1"/>
    <property type="molecule type" value="Genomic_DNA"/>
</dbReference>
<dbReference type="VEuPathDB" id="FungiDB:I303_06175"/>
<gene>
    <name evidence="1" type="ORF">I303_06175</name>
    <name evidence="2" type="ORF">I303_106157</name>
</gene>
<reference evidence="2" key="2">
    <citation type="submission" date="2013-07" db="EMBL/GenBank/DDBJ databases">
        <authorList>
            <consortium name="The Broad Institute Genome Sequencing Platform"/>
            <person name="Cuomo C."/>
            <person name="Litvintseva A."/>
            <person name="Chen Y."/>
            <person name="Heitman J."/>
            <person name="Sun S."/>
            <person name="Springer D."/>
            <person name="Dromer F."/>
            <person name="Young S.K."/>
            <person name="Zeng Q."/>
            <person name="Gargeya S."/>
            <person name="Fitzgerald M."/>
            <person name="Abouelleil A."/>
            <person name="Alvarado L."/>
            <person name="Berlin A.M."/>
            <person name="Chapman S.B."/>
            <person name="Dewar J."/>
            <person name="Goldberg J."/>
            <person name="Griggs A."/>
            <person name="Gujja S."/>
            <person name="Hansen M."/>
            <person name="Howarth C."/>
            <person name="Imamovic A."/>
            <person name="Larimer J."/>
            <person name="McCowan C."/>
            <person name="Murphy C."/>
            <person name="Pearson M."/>
            <person name="Priest M."/>
            <person name="Roberts A."/>
            <person name="Saif S."/>
            <person name="Shea T."/>
            <person name="Sykes S."/>
            <person name="Wortman J."/>
            <person name="Nusbaum C."/>
            <person name="Birren B."/>
        </authorList>
    </citation>
    <scope>NUCLEOTIDE SEQUENCE</scope>
    <source>
        <strain evidence="2">CBS 10117</strain>
    </source>
</reference>
<dbReference type="RefSeq" id="XP_018261732.1">
    <property type="nucleotide sequence ID" value="XM_018409459.1"/>
</dbReference>
<dbReference type="KEGG" id="kdj:28969874"/>
<dbReference type="AlphaFoldDB" id="A0A1A6A1G9"/>
<proteinExistence type="predicted"/>
<evidence type="ECO:0000313" key="2">
    <source>
        <dbReference type="EMBL" id="WWC63553.1"/>
    </source>
</evidence>
<evidence type="ECO:0000313" key="1">
    <source>
        <dbReference type="EMBL" id="OBR83890.1"/>
    </source>
</evidence>
<name>A0A1A6A1G9_9TREE</name>
<organism evidence="1">
    <name type="scientific">Kwoniella dejecticola CBS 10117</name>
    <dbReference type="NCBI Taxonomy" id="1296121"/>
    <lineage>
        <taxon>Eukaryota</taxon>
        <taxon>Fungi</taxon>
        <taxon>Dikarya</taxon>
        <taxon>Basidiomycota</taxon>
        <taxon>Agaricomycotina</taxon>
        <taxon>Tremellomycetes</taxon>
        <taxon>Tremellales</taxon>
        <taxon>Cryptococcaceae</taxon>
        <taxon>Kwoniella</taxon>
    </lineage>
</organism>
<reference evidence="1" key="1">
    <citation type="submission" date="2013-07" db="EMBL/GenBank/DDBJ databases">
        <title>The Genome Sequence of Cryptococcus dejecticola CBS10117.</title>
        <authorList>
            <consortium name="The Broad Institute Genome Sequencing Platform"/>
            <person name="Cuomo C."/>
            <person name="Litvintseva A."/>
            <person name="Chen Y."/>
            <person name="Heitman J."/>
            <person name="Sun S."/>
            <person name="Springer D."/>
            <person name="Dromer F."/>
            <person name="Young S.K."/>
            <person name="Zeng Q."/>
            <person name="Gargeya S."/>
            <person name="Fitzgerald M."/>
            <person name="Abouelleil A."/>
            <person name="Alvarado L."/>
            <person name="Berlin A.M."/>
            <person name="Chapman S.B."/>
            <person name="Dewar J."/>
            <person name="Goldberg J."/>
            <person name="Griggs A."/>
            <person name="Gujja S."/>
            <person name="Hansen M."/>
            <person name="Howarth C."/>
            <person name="Imamovic A."/>
            <person name="Larimer J."/>
            <person name="McCowan C."/>
            <person name="Murphy C."/>
            <person name="Pearson M."/>
            <person name="Priest M."/>
            <person name="Roberts A."/>
            <person name="Saif S."/>
            <person name="Shea T."/>
            <person name="Sykes S."/>
            <person name="Wortman J."/>
            <person name="Nusbaum C."/>
            <person name="Birren B."/>
        </authorList>
    </citation>
    <scope>NUCLEOTIDE SEQUENCE [LARGE SCALE GENOMIC DNA]</scope>
    <source>
        <strain evidence="1">CBS 10117</strain>
    </source>
</reference>
<reference evidence="2" key="3">
    <citation type="submission" date="2024-02" db="EMBL/GenBank/DDBJ databases">
        <title>Comparative genomics of Cryptococcus and Kwoniella reveals pathogenesis evolution and contrasting modes of karyotype evolution via chromosome fusion or intercentromeric recombination.</title>
        <authorList>
            <person name="Coelho M.A."/>
            <person name="David-Palma M."/>
            <person name="Shea T."/>
            <person name="Bowers K."/>
            <person name="McGinley-Smith S."/>
            <person name="Mohammad A.W."/>
            <person name="Gnirke A."/>
            <person name="Yurkov A.M."/>
            <person name="Nowrousian M."/>
            <person name="Sun S."/>
            <person name="Cuomo C.A."/>
            <person name="Heitman J."/>
        </authorList>
    </citation>
    <scope>NUCLEOTIDE SEQUENCE</scope>
    <source>
        <strain evidence="2">CBS 10117</strain>
    </source>
</reference>
<dbReference type="EMBL" id="CP144536">
    <property type="protein sequence ID" value="WWC63553.1"/>
    <property type="molecule type" value="Genomic_DNA"/>
</dbReference>